<evidence type="ECO:0000259" key="1">
    <source>
        <dbReference type="Pfam" id="PF13649"/>
    </source>
</evidence>
<dbReference type="CDD" id="cd02440">
    <property type="entry name" value="AdoMet_MTases"/>
    <property type="match status" value="1"/>
</dbReference>
<gene>
    <name evidence="3" type="ORF">F7O44_10545</name>
</gene>
<keyword evidence="4" id="KW-1185">Reference proteome</keyword>
<evidence type="ECO:0000259" key="2">
    <source>
        <dbReference type="Pfam" id="PF18096"/>
    </source>
</evidence>
<dbReference type="GO" id="GO:0008168">
    <property type="term" value="F:methyltransferase activity"/>
    <property type="evidence" value="ECO:0007669"/>
    <property type="project" value="UniProtKB-KW"/>
</dbReference>
<dbReference type="SUPFAM" id="SSF53335">
    <property type="entry name" value="S-adenosyl-L-methionine-dependent methyltransferases"/>
    <property type="match status" value="1"/>
</dbReference>
<reference evidence="3 4" key="1">
    <citation type="submission" date="2019-11" db="EMBL/GenBank/DDBJ databases">
        <authorList>
            <person name="Li X.-J."/>
            <person name="Feng X.-M."/>
        </authorList>
    </citation>
    <scope>NUCLEOTIDE SEQUENCE [LARGE SCALE GENOMIC DNA]</scope>
    <source>
        <strain evidence="3 4">XMNu-373</strain>
    </source>
</reference>
<dbReference type="RefSeq" id="WP_162450216.1">
    <property type="nucleotide sequence ID" value="NZ_WLZY01000003.1"/>
</dbReference>
<dbReference type="Pfam" id="PF13649">
    <property type="entry name" value="Methyltransf_25"/>
    <property type="match status" value="1"/>
</dbReference>
<dbReference type="InterPro" id="IPR041497">
    <property type="entry name" value="Thump-like"/>
</dbReference>
<feature type="domain" description="THUMP-like" evidence="2">
    <location>
        <begin position="332"/>
        <end position="404"/>
    </location>
</feature>
<proteinExistence type="predicted"/>
<sequence length="406" mass="43763">MDVEALRTLASPAGATLLTEASRWHGIEDEFALGTRLRRAHEPELVAAALTQAELRRRAGAKFEQADVARMYFTINGYEQATRSSVARHRAARIAAAGRNGPVLDLCCGIGGDMMALARAGLDVTGVESDELTAEVARLNIAALGLSGRARVLTADATTTDRRGYTAVTCDPARRTSRGRVFDTAAYQPPWPFVLELLRETACVKVAPGIPHDKIPPGTEAEWVSDNGEVKEAALWSQPLAGAARRATLLRYVPSADDGVDSDAVLQSNTLTEADDPGDTDVRAPGRYIYEPDGAVIRAGLVTAAAAEVDGWLVDPSIAYVSSDTYVPTPFARGYEVTEVLPYDMKLLRGYVRDNRIGTLTIKKRGVGVVPEQLRQTLRPRGGRSTTLIITRVRGKATVLVTTPQR</sequence>
<dbReference type="InterPro" id="IPR041698">
    <property type="entry name" value="Methyltransf_25"/>
</dbReference>
<evidence type="ECO:0000313" key="4">
    <source>
        <dbReference type="Proteomes" id="UP000460435"/>
    </source>
</evidence>
<comment type="caution">
    <text evidence="3">The sequence shown here is derived from an EMBL/GenBank/DDBJ whole genome shotgun (WGS) entry which is preliminary data.</text>
</comment>
<keyword evidence="3" id="KW-0808">Transferase</keyword>
<protein>
    <submittedName>
        <fullName evidence="3">Methyltransferase domain-containing protein</fullName>
    </submittedName>
</protein>
<dbReference type="Proteomes" id="UP000460435">
    <property type="component" value="Unassembled WGS sequence"/>
</dbReference>
<accession>A0A7K3M3M2</accession>
<dbReference type="EMBL" id="WLZY01000003">
    <property type="protein sequence ID" value="NDL57512.1"/>
    <property type="molecule type" value="Genomic_DNA"/>
</dbReference>
<name>A0A7K3M3M2_9ACTN</name>
<dbReference type="Pfam" id="PF18096">
    <property type="entry name" value="Thump_like"/>
    <property type="match status" value="1"/>
</dbReference>
<evidence type="ECO:0000313" key="3">
    <source>
        <dbReference type="EMBL" id="NDL57512.1"/>
    </source>
</evidence>
<feature type="domain" description="Methyltransferase" evidence="1">
    <location>
        <begin position="103"/>
        <end position="170"/>
    </location>
</feature>
<organism evidence="3 4">
    <name type="scientific">Phytoactinopolyspora mesophila</name>
    <dbReference type="NCBI Taxonomy" id="2650750"/>
    <lineage>
        <taxon>Bacteria</taxon>
        <taxon>Bacillati</taxon>
        <taxon>Actinomycetota</taxon>
        <taxon>Actinomycetes</taxon>
        <taxon>Jiangellales</taxon>
        <taxon>Jiangellaceae</taxon>
        <taxon>Phytoactinopolyspora</taxon>
    </lineage>
</organism>
<keyword evidence="3" id="KW-0489">Methyltransferase</keyword>
<dbReference type="GO" id="GO:0032259">
    <property type="term" value="P:methylation"/>
    <property type="evidence" value="ECO:0007669"/>
    <property type="project" value="UniProtKB-KW"/>
</dbReference>
<dbReference type="Gene3D" id="3.40.50.150">
    <property type="entry name" value="Vaccinia Virus protein VP39"/>
    <property type="match status" value="1"/>
</dbReference>
<dbReference type="InterPro" id="IPR029063">
    <property type="entry name" value="SAM-dependent_MTases_sf"/>
</dbReference>
<dbReference type="AlphaFoldDB" id="A0A7K3M3M2"/>